<keyword evidence="8" id="KW-0479">Metal-binding</keyword>
<feature type="domain" description="Cytochrome f large" evidence="16">
    <location>
        <begin position="319"/>
        <end position="474"/>
    </location>
</feature>
<feature type="non-terminal residue" evidence="17">
    <location>
        <position position="1008"/>
    </location>
</feature>
<dbReference type="EMBL" id="CAUYUJ010016892">
    <property type="protein sequence ID" value="CAK0869832.1"/>
    <property type="molecule type" value="Genomic_DNA"/>
</dbReference>
<evidence type="ECO:0000256" key="7">
    <source>
        <dbReference type="ARBA" id="ARBA00022692"/>
    </source>
</evidence>
<dbReference type="SUPFAM" id="SSF51246">
    <property type="entry name" value="Rudiment single hybrid motif"/>
    <property type="match status" value="2"/>
</dbReference>
<evidence type="ECO:0000313" key="17">
    <source>
        <dbReference type="EMBL" id="CAK0869832.1"/>
    </source>
</evidence>
<dbReference type="InterPro" id="IPR024094">
    <property type="entry name" value="Cyt_f_lg_dom"/>
</dbReference>
<feature type="transmembrane region" description="Helical" evidence="15">
    <location>
        <begin position="565"/>
        <end position="584"/>
    </location>
</feature>
<feature type="transmembrane region" description="Helical" evidence="15">
    <location>
        <begin position="660"/>
        <end position="682"/>
    </location>
</feature>
<dbReference type="PRINTS" id="PR00610">
    <property type="entry name" value="CYTOCHROMEF"/>
</dbReference>
<name>A0ABN9VA25_9DINO</name>
<dbReference type="InterPro" id="IPR024058">
    <property type="entry name" value="Cyt-f_TM"/>
</dbReference>
<proteinExistence type="inferred from homology"/>
<evidence type="ECO:0000256" key="9">
    <source>
        <dbReference type="ARBA" id="ARBA00022982"/>
    </source>
</evidence>
<keyword evidence="7 15" id="KW-0812">Transmembrane</keyword>
<keyword evidence="10 15" id="KW-1133">Transmembrane helix</keyword>
<keyword evidence="6" id="KW-0349">Heme</keyword>
<keyword evidence="12" id="KW-0793">Thylakoid</keyword>
<feature type="transmembrane region" description="Helical" evidence="15">
    <location>
        <begin position="978"/>
        <end position="997"/>
    </location>
</feature>
<evidence type="ECO:0000256" key="8">
    <source>
        <dbReference type="ARBA" id="ARBA00022723"/>
    </source>
</evidence>
<evidence type="ECO:0000256" key="6">
    <source>
        <dbReference type="ARBA" id="ARBA00022617"/>
    </source>
</evidence>
<evidence type="ECO:0000256" key="15">
    <source>
        <dbReference type="SAM" id="Phobius"/>
    </source>
</evidence>
<dbReference type="PROSITE" id="PS51010">
    <property type="entry name" value="CYTF"/>
    <property type="match status" value="2"/>
</dbReference>
<dbReference type="Proteomes" id="UP001189429">
    <property type="component" value="Unassembled WGS sequence"/>
</dbReference>
<dbReference type="InterPro" id="IPR002325">
    <property type="entry name" value="Cyt_f"/>
</dbReference>
<evidence type="ECO:0000256" key="10">
    <source>
        <dbReference type="ARBA" id="ARBA00022989"/>
    </source>
</evidence>
<dbReference type="InterPro" id="IPR036826">
    <property type="entry name" value="Cyt_f_lg_dom_sf"/>
</dbReference>
<comment type="caution">
    <text evidence="17">The sequence shown here is derived from an EMBL/GenBank/DDBJ whole genome shotgun (WGS) entry which is preliminary data.</text>
</comment>
<comment type="subcellular location">
    <subcellularLocation>
        <location evidence="2">Membrane</location>
        <topology evidence="2">Single-pass membrane protein</topology>
    </subcellularLocation>
</comment>
<evidence type="ECO:0000256" key="5">
    <source>
        <dbReference type="ARBA" id="ARBA00022531"/>
    </source>
</evidence>
<dbReference type="PANTHER" id="PTHR33288">
    <property type="match status" value="1"/>
</dbReference>
<keyword evidence="9" id="KW-0249">Electron transport</keyword>
<evidence type="ECO:0000256" key="14">
    <source>
        <dbReference type="SAM" id="MobiDB-lite"/>
    </source>
</evidence>
<sequence length="1008" mass="106300">MRSGLEVSQVHSGLWVQDARTELPHPSASPAKGRLGGDVMNHRWFARTPWARLPVRGARPPHRPGVASAGPTPRCSTSSRRATASCCRRSRQRTDQRSFEGFRLGPSECRRRAVAPAGSLSLRAGRPGRQSGSRKGGPLKFVTAETAAENPVKQHSTSEQGRQSVNGTVLQISPIQDLGSPLPGLCHLRCALLRTHPSAMLRTACMSTGLAAASAFVGPAPSGGVVSSAATGQRFLAPEAASPEQPAGLGASGVLAAAGACAVAAGAAARAERRRPRARAVVACRAEEPDTEAFAKQVAASAAATMVAVSAAAAPASAYPIFAQQNYPNPREATGKIACANCHLQGKYIEVKMPHEVLPDTIFKTLIELPLKYEKRVQPIADGSKASLNAGAIAIMPEGWKLAPKDRLPKALKKQMKGLAWSPYSKDKPNIVVAGPVPGKIYETMVLPILAPDPNKTPEIVFNKYEFYFGGNRGRGQVYPEGNLSNVNMYTAAAEGTVTEIVPGEKVVITKADGTVVDSLIGKGATVVVEVGESVKKDEQITTNPNVGGFGQEDKEVTLQDMNRVYAYCGLSISIFLAQLVFVLKKKQFEKVQLAEGLCHLRCALLRTHPSAMLRTACMSTGLAAASAFVGPAPSGGVVSSAATGQRFLAPEAASPEQPAGLGASGVLAAAGACAVAAGAAARAERRRPRARAVVACRAGGADTEAIAKQVAASAAATMVAVSAAAAPAAAYPIFAQQNYPNPREATGKIACANCHLQGKYIEVKMPHEVLPDTIFKTLIELPLKYEKRVQPIADGSKASLNAGAIAIMPEGWKLAPKDRLPKALKKQMKGLAWSPYSKDKPNIVVAGPVPGKIYETMVLPILAPDPNKTPEIVFNKYEFYFGGNRGRGQVYPEGNLSNVNMYTAAAEGTVTEIVPGEKVVITKADGTVVDSLIGKGATVVVEVGESVKKDEQITTNPNVGGFGQEDKEVTLQDMNRVYAYCGLSISIFLAQLVFVLKKKQFEKVQLA</sequence>
<evidence type="ECO:0000256" key="3">
    <source>
        <dbReference type="ARBA" id="ARBA00008923"/>
    </source>
</evidence>
<dbReference type="Gene3D" id="1.20.5.700">
    <property type="entry name" value="Single helix bin"/>
    <property type="match status" value="2"/>
</dbReference>
<evidence type="ECO:0000259" key="16">
    <source>
        <dbReference type="Pfam" id="PF16639"/>
    </source>
</evidence>
<feature type="domain" description="Cytochrome f large" evidence="16">
    <location>
        <begin position="732"/>
        <end position="887"/>
    </location>
</feature>
<evidence type="ECO:0000256" key="13">
    <source>
        <dbReference type="ARBA" id="ARBA00023136"/>
    </source>
</evidence>
<comment type="similarity">
    <text evidence="3">Belongs to the cytochrome f family.</text>
</comment>
<evidence type="ECO:0000256" key="4">
    <source>
        <dbReference type="ARBA" id="ARBA00022448"/>
    </source>
</evidence>
<dbReference type="PANTHER" id="PTHR33288:SF10">
    <property type="entry name" value="CYTOCHROME F"/>
    <property type="match status" value="1"/>
</dbReference>
<dbReference type="Pfam" id="PF01333">
    <property type="entry name" value="Apocytochr_F_C"/>
    <property type="match status" value="2"/>
</dbReference>
<evidence type="ECO:0000256" key="2">
    <source>
        <dbReference type="ARBA" id="ARBA00004167"/>
    </source>
</evidence>
<keyword evidence="4" id="KW-0813">Transport</keyword>
<evidence type="ECO:0000256" key="1">
    <source>
        <dbReference type="ARBA" id="ARBA00001971"/>
    </source>
</evidence>
<evidence type="ECO:0000256" key="12">
    <source>
        <dbReference type="ARBA" id="ARBA00023078"/>
    </source>
</evidence>
<accession>A0ABN9VA25</accession>
<keyword evidence="5" id="KW-0602">Photosynthesis</keyword>
<dbReference type="SUPFAM" id="SSF49441">
    <property type="entry name" value="Cytochrome f, large domain"/>
    <property type="match status" value="2"/>
</dbReference>
<evidence type="ECO:0000256" key="11">
    <source>
        <dbReference type="ARBA" id="ARBA00023004"/>
    </source>
</evidence>
<comment type="cofactor">
    <cofactor evidence="1">
        <name>heme</name>
        <dbReference type="ChEBI" id="CHEBI:30413"/>
    </cofactor>
</comment>
<gene>
    <name evidence="17" type="ORF">PCOR1329_LOCUS56077</name>
</gene>
<keyword evidence="13 15" id="KW-0472">Membrane</keyword>
<dbReference type="Gene3D" id="2.60.40.830">
    <property type="entry name" value="Cytochrome f large domain"/>
    <property type="match status" value="2"/>
</dbReference>
<keyword evidence="18" id="KW-1185">Reference proteome</keyword>
<dbReference type="SUPFAM" id="SSF103431">
    <property type="entry name" value="Cytochrome f subunit of the cytochrome b6f complex, transmembrane anchor"/>
    <property type="match status" value="2"/>
</dbReference>
<dbReference type="Pfam" id="PF16639">
    <property type="entry name" value="Apocytochr_F_N"/>
    <property type="match status" value="2"/>
</dbReference>
<feature type="region of interest" description="Disordered" evidence="14">
    <location>
        <begin position="55"/>
        <end position="79"/>
    </location>
</feature>
<evidence type="ECO:0000313" key="18">
    <source>
        <dbReference type="Proteomes" id="UP001189429"/>
    </source>
</evidence>
<dbReference type="Gene3D" id="2.40.50.100">
    <property type="match status" value="2"/>
</dbReference>
<reference evidence="17" key="1">
    <citation type="submission" date="2023-10" db="EMBL/GenBank/DDBJ databases">
        <authorList>
            <person name="Chen Y."/>
            <person name="Shah S."/>
            <person name="Dougan E. K."/>
            <person name="Thang M."/>
            <person name="Chan C."/>
        </authorList>
    </citation>
    <scope>NUCLEOTIDE SEQUENCE [LARGE SCALE GENOMIC DNA]</scope>
</reference>
<dbReference type="InterPro" id="IPR011054">
    <property type="entry name" value="Rudment_hybrid_motif"/>
</dbReference>
<keyword evidence="11" id="KW-0408">Iron</keyword>
<protein>
    <recommendedName>
        <fullName evidence="16">Cytochrome f large domain-containing protein</fullName>
    </recommendedName>
</protein>
<organism evidence="17 18">
    <name type="scientific">Prorocentrum cordatum</name>
    <dbReference type="NCBI Taxonomy" id="2364126"/>
    <lineage>
        <taxon>Eukaryota</taxon>
        <taxon>Sar</taxon>
        <taxon>Alveolata</taxon>
        <taxon>Dinophyceae</taxon>
        <taxon>Prorocentrales</taxon>
        <taxon>Prorocentraceae</taxon>
        <taxon>Prorocentrum</taxon>
    </lineage>
</organism>